<accession>A0A1C4U4V0</accession>
<name>A0A1C4U4V0_9ACTN</name>
<evidence type="ECO:0000313" key="2">
    <source>
        <dbReference type="EMBL" id="SCE66627.1"/>
    </source>
</evidence>
<protein>
    <submittedName>
        <fullName evidence="2">Uncharacterized protein</fullName>
    </submittedName>
</protein>
<reference evidence="2 3" key="1">
    <citation type="submission" date="2016-06" db="EMBL/GenBank/DDBJ databases">
        <authorList>
            <person name="Kjaerup R.B."/>
            <person name="Dalgaard T.S."/>
            <person name="Juul-Madsen H.R."/>
        </authorList>
    </citation>
    <scope>NUCLEOTIDE SEQUENCE [LARGE SCALE GENOMIC DNA]</scope>
    <source>
        <strain evidence="2 3">DSM 45626</strain>
    </source>
</reference>
<proteinExistence type="predicted"/>
<organism evidence="2 3">
    <name type="scientific">Micromonospora haikouensis</name>
    <dbReference type="NCBI Taxonomy" id="686309"/>
    <lineage>
        <taxon>Bacteria</taxon>
        <taxon>Bacillati</taxon>
        <taxon>Actinomycetota</taxon>
        <taxon>Actinomycetes</taxon>
        <taxon>Micromonosporales</taxon>
        <taxon>Micromonosporaceae</taxon>
        <taxon>Micromonospora</taxon>
    </lineage>
</organism>
<sequence length="69" mass="6991">MGLRTVRGVKDRGLRTVVAVLAGLAVIYFGSRGRSDDDGGGVSGGVVILAVLAAALAWHLTKPSDTAAK</sequence>
<dbReference type="EMBL" id="FMCW01000002">
    <property type="protein sequence ID" value="SCE66627.1"/>
    <property type="molecule type" value="Genomic_DNA"/>
</dbReference>
<keyword evidence="1" id="KW-0812">Transmembrane</keyword>
<feature type="transmembrane region" description="Helical" evidence="1">
    <location>
        <begin position="42"/>
        <end position="61"/>
    </location>
</feature>
<keyword evidence="1" id="KW-0472">Membrane</keyword>
<evidence type="ECO:0000313" key="3">
    <source>
        <dbReference type="Proteomes" id="UP000199375"/>
    </source>
</evidence>
<dbReference type="Proteomes" id="UP000199375">
    <property type="component" value="Unassembled WGS sequence"/>
</dbReference>
<feature type="transmembrane region" description="Helical" evidence="1">
    <location>
        <begin position="12"/>
        <end position="30"/>
    </location>
</feature>
<dbReference type="AlphaFoldDB" id="A0A1C4U4V0"/>
<keyword evidence="1" id="KW-1133">Transmembrane helix</keyword>
<evidence type="ECO:0000256" key="1">
    <source>
        <dbReference type="SAM" id="Phobius"/>
    </source>
</evidence>
<gene>
    <name evidence="2" type="ORF">GA0070558_102136</name>
</gene>